<accession>A0A1C3JYU5</accession>
<proteinExistence type="predicted"/>
<dbReference type="SUPFAM" id="SSF48008">
    <property type="entry name" value="GntR ligand-binding domain-like"/>
    <property type="match status" value="1"/>
</dbReference>
<evidence type="ECO:0000256" key="2">
    <source>
        <dbReference type="ARBA" id="ARBA00023125"/>
    </source>
</evidence>
<dbReference type="GO" id="GO:0003677">
    <property type="term" value="F:DNA binding"/>
    <property type="evidence" value="ECO:0007669"/>
    <property type="project" value="UniProtKB-KW"/>
</dbReference>
<dbReference type="Proteomes" id="UP000078558">
    <property type="component" value="Chromosome I"/>
</dbReference>
<dbReference type="SMART" id="SM00345">
    <property type="entry name" value="HTH_GNTR"/>
    <property type="match status" value="1"/>
</dbReference>
<keyword evidence="3" id="KW-0804">Transcription</keyword>
<dbReference type="Gene3D" id="1.20.120.530">
    <property type="entry name" value="GntR ligand-binding domain-like"/>
    <property type="match status" value="1"/>
</dbReference>
<dbReference type="Pfam" id="PF07729">
    <property type="entry name" value="FCD"/>
    <property type="match status" value="1"/>
</dbReference>
<evidence type="ECO:0000313" key="6">
    <source>
        <dbReference type="EMBL" id="SOE52228.1"/>
    </source>
</evidence>
<dbReference type="InterPro" id="IPR008920">
    <property type="entry name" value="TF_FadR/GntR_C"/>
</dbReference>
<organism evidence="5 7">
    <name type="scientific">Orrella dioscoreae</name>
    <dbReference type="NCBI Taxonomy" id="1851544"/>
    <lineage>
        <taxon>Bacteria</taxon>
        <taxon>Pseudomonadati</taxon>
        <taxon>Pseudomonadota</taxon>
        <taxon>Betaproteobacteria</taxon>
        <taxon>Burkholderiales</taxon>
        <taxon>Alcaligenaceae</taxon>
        <taxon>Orrella</taxon>
    </lineage>
</organism>
<dbReference type="InterPro" id="IPR000524">
    <property type="entry name" value="Tscrpt_reg_HTH_GntR"/>
</dbReference>
<protein>
    <submittedName>
        <fullName evidence="5">Transcriptional regulator, GntR family</fullName>
    </submittedName>
</protein>
<sequence length="258" mass="27551">MIRQAAPDVAAQRSLCSRLAPDFCILNTETEAAMLKPVRSTPDLSHSVHARLREAIVSGAIAPGERLAQEDLATQFGVSRQPVLQALAQLERDGLAVRADGRGTLQAAPLDPSLVSQFYELRAEVDALAARRAAERIAAGETAPLPDTLVERGQAAIRRGQVPALVAADTLLHHAIYDASGNTLLDTVMASQWHHLERVMGAVLQTHAIRAGLWDEHQAIVQAINAGRAHDAATLSREHAERAAEGLLPRLAQALASA</sequence>
<keyword evidence="2" id="KW-0238">DNA-binding</keyword>
<evidence type="ECO:0000256" key="1">
    <source>
        <dbReference type="ARBA" id="ARBA00023015"/>
    </source>
</evidence>
<dbReference type="AlphaFoldDB" id="A0A1C3JYU5"/>
<dbReference type="CDD" id="cd07377">
    <property type="entry name" value="WHTH_GntR"/>
    <property type="match status" value="1"/>
</dbReference>
<feature type="domain" description="HTH gntR-type" evidence="4">
    <location>
        <begin position="42"/>
        <end position="109"/>
    </location>
</feature>
<dbReference type="GO" id="GO:0003700">
    <property type="term" value="F:DNA-binding transcription factor activity"/>
    <property type="evidence" value="ECO:0007669"/>
    <property type="project" value="InterPro"/>
</dbReference>
<evidence type="ECO:0000259" key="4">
    <source>
        <dbReference type="PROSITE" id="PS50949"/>
    </source>
</evidence>
<evidence type="ECO:0000256" key="3">
    <source>
        <dbReference type="ARBA" id="ARBA00023163"/>
    </source>
</evidence>
<dbReference type="KEGG" id="odi:ODI_R4010"/>
<keyword evidence="1" id="KW-0805">Transcription regulation</keyword>
<dbReference type="EMBL" id="FLRC01000009">
    <property type="protein sequence ID" value="SBT24431.1"/>
    <property type="molecule type" value="Genomic_DNA"/>
</dbReference>
<dbReference type="SUPFAM" id="SSF46785">
    <property type="entry name" value="Winged helix' DNA-binding domain"/>
    <property type="match status" value="1"/>
</dbReference>
<dbReference type="EMBL" id="LT907988">
    <property type="protein sequence ID" value="SOE52228.1"/>
    <property type="molecule type" value="Genomic_DNA"/>
</dbReference>
<evidence type="ECO:0000313" key="7">
    <source>
        <dbReference type="Proteomes" id="UP000078558"/>
    </source>
</evidence>
<dbReference type="SMART" id="SM00895">
    <property type="entry name" value="FCD"/>
    <property type="match status" value="1"/>
</dbReference>
<keyword evidence="7" id="KW-1185">Reference proteome</keyword>
<gene>
    <name evidence="5" type="ORF">ODI_03057</name>
    <name evidence="6" type="ORF">ODI_R4010</name>
</gene>
<reference evidence="6 7" key="2">
    <citation type="submission" date="2017-08" db="EMBL/GenBank/DDBJ databases">
        <authorList>
            <person name="de Groot N.N."/>
        </authorList>
    </citation>
    <scope>NUCLEOTIDE SEQUENCE [LARGE SCALE GENOMIC DNA]</scope>
    <source>
        <strain evidence="6">Orrdi1</strain>
    </source>
</reference>
<dbReference type="InterPro" id="IPR011711">
    <property type="entry name" value="GntR_C"/>
</dbReference>
<dbReference type="PROSITE" id="PS50949">
    <property type="entry name" value="HTH_GNTR"/>
    <property type="match status" value="1"/>
</dbReference>
<name>A0A1C3JYU5_9BURK</name>
<dbReference type="PANTHER" id="PTHR43537:SF45">
    <property type="entry name" value="GNTR FAMILY REGULATORY PROTEIN"/>
    <property type="match status" value="1"/>
</dbReference>
<evidence type="ECO:0000313" key="5">
    <source>
        <dbReference type="EMBL" id="SBT24431.1"/>
    </source>
</evidence>
<dbReference type="PANTHER" id="PTHR43537">
    <property type="entry name" value="TRANSCRIPTIONAL REGULATOR, GNTR FAMILY"/>
    <property type="match status" value="1"/>
</dbReference>
<dbReference type="InterPro" id="IPR036388">
    <property type="entry name" value="WH-like_DNA-bd_sf"/>
</dbReference>
<dbReference type="InterPro" id="IPR036390">
    <property type="entry name" value="WH_DNA-bd_sf"/>
</dbReference>
<dbReference type="STRING" id="1851544.ODI_03057"/>
<reference evidence="5 7" key="1">
    <citation type="submission" date="2016-06" db="EMBL/GenBank/DDBJ databases">
        <authorList>
            <person name="Kjaerup R.B."/>
            <person name="Dalgaard T.S."/>
            <person name="Juul-Madsen H.R."/>
        </authorList>
    </citation>
    <scope>NUCLEOTIDE SEQUENCE [LARGE SCALE GENOMIC DNA]</scope>
    <source>
        <strain evidence="5">Orrdi1</strain>
    </source>
</reference>
<dbReference type="Pfam" id="PF00392">
    <property type="entry name" value="GntR"/>
    <property type="match status" value="1"/>
</dbReference>
<dbReference type="Gene3D" id="1.10.10.10">
    <property type="entry name" value="Winged helix-like DNA-binding domain superfamily/Winged helix DNA-binding domain"/>
    <property type="match status" value="1"/>
</dbReference>